<dbReference type="EMBL" id="JBFDAA010000013">
    <property type="protein sequence ID" value="KAL1122513.1"/>
    <property type="molecule type" value="Genomic_DNA"/>
</dbReference>
<evidence type="ECO:0000313" key="2">
    <source>
        <dbReference type="Proteomes" id="UP001558652"/>
    </source>
</evidence>
<accession>A0ABD0YRU1</accession>
<dbReference type="Proteomes" id="UP001558652">
    <property type="component" value="Unassembled WGS sequence"/>
</dbReference>
<name>A0ABD0YRU1_9HEMI</name>
<sequence>MEQSLGPACTAMWTIVPGTMKSFMEAIGKKECPIEPGNYPLKNFVLDTNINWPLLPYGKYRCEWRFYLGGELVGCKRMLADFIHLYTIDHKSAHGTIEIVNCLLLIRVLMAMDYQADMVVTSGRQIAFVGHITLNPQSSGHRKQLLFAARSVIESYVVTMISYRAFLALAAITYLAHLLSAQYSKKFAMRFAFSTFGNGGWSNEQMEQNMGPACTALWNILPGTMKGLMESLGQKDCPILPGNYTVKAFPLDLNINWPLLPYDRYRFEERFYLSGKLVGCKRTIGNGASKYLVDLDQVMCSPPVRSRPIGLCISLLVKKRAAYLDGLTLILHLENQDSALSKVPWSPLETRLGFQD</sequence>
<evidence type="ECO:0000313" key="1">
    <source>
        <dbReference type="EMBL" id="KAL1122513.1"/>
    </source>
</evidence>
<gene>
    <name evidence="1" type="ORF">AAG570_002844</name>
</gene>
<dbReference type="PANTHER" id="PTHR21112">
    <property type="entry name" value="CHEMOSENSORY PROTEIN A 29A-RELATED"/>
    <property type="match status" value="1"/>
</dbReference>
<reference evidence="1 2" key="1">
    <citation type="submission" date="2024-07" db="EMBL/GenBank/DDBJ databases">
        <title>Chromosome-level genome assembly of the water stick insect Ranatra chinensis (Heteroptera: Nepidae).</title>
        <authorList>
            <person name="Liu X."/>
        </authorList>
    </citation>
    <scope>NUCLEOTIDE SEQUENCE [LARGE SCALE GENOMIC DNA]</scope>
    <source>
        <strain evidence="1">Cailab_2021Rc</strain>
        <tissue evidence="1">Muscle</tissue>
    </source>
</reference>
<dbReference type="AlphaFoldDB" id="A0ABD0YRU1"/>
<dbReference type="PANTHER" id="PTHR21112:SF0">
    <property type="entry name" value="CHEMOSENSORY PROTEIN A 29A-RELATED"/>
    <property type="match status" value="1"/>
</dbReference>
<organism evidence="1 2">
    <name type="scientific">Ranatra chinensis</name>
    <dbReference type="NCBI Taxonomy" id="642074"/>
    <lineage>
        <taxon>Eukaryota</taxon>
        <taxon>Metazoa</taxon>
        <taxon>Ecdysozoa</taxon>
        <taxon>Arthropoda</taxon>
        <taxon>Hexapoda</taxon>
        <taxon>Insecta</taxon>
        <taxon>Pterygota</taxon>
        <taxon>Neoptera</taxon>
        <taxon>Paraneoptera</taxon>
        <taxon>Hemiptera</taxon>
        <taxon>Heteroptera</taxon>
        <taxon>Panheteroptera</taxon>
        <taxon>Nepomorpha</taxon>
        <taxon>Nepidae</taxon>
        <taxon>Ranatrinae</taxon>
        <taxon>Ranatra</taxon>
    </lineage>
</organism>
<evidence type="ECO:0008006" key="3">
    <source>
        <dbReference type="Google" id="ProtNLM"/>
    </source>
</evidence>
<keyword evidence="2" id="KW-1185">Reference proteome</keyword>
<proteinExistence type="predicted"/>
<protein>
    <recommendedName>
        <fullName evidence="3">CUB domain-containing protein</fullName>
    </recommendedName>
</protein>
<comment type="caution">
    <text evidence="1">The sequence shown here is derived from an EMBL/GenBank/DDBJ whole genome shotgun (WGS) entry which is preliminary data.</text>
</comment>